<dbReference type="AlphaFoldDB" id="A0A6G3TU85"/>
<name>A0A6G3TU85_9ACTN</name>
<dbReference type="PANTHER" id="PTHR43775:SF37">
    <property type="entry name" value="SI:DKEY-61P9.11"/>
    <property type="match status" value="1"/>
</dbReference>
<dbReference type="GO" id="GO:0004312">
    <property type="term" value="F:fatty acid synthase activity"/>
    <property type="evidence" value="ECO:0007669"/>
    <property type="project" value="TreeGrafter"/>
</dbReference>
<comment type="caution">
    <text evidence="4">The sequence shown here is derived from an EMBL/GenBank/DDBJ whole genome shotgun (WGS) entry which is preliminary data.</text>
</comment>
<protein>
    <submittedName>
        <fullName evidence="4">KR domain-containing protein</fullName>
    </submittedName>
</protein>
<dbReference type="InterPro" id="IPR057326">
    <property type="entry name" value="KR_dom"/>
</dbReference>
<dbReference type="SUPFAM" id="SSF51735">
    <property type="entry name" value="NAD(P)-binding Rossmann-fold domains"/>
    <property type="match status" value="1"/>
</dbReference>
<sequence>CAGVLADAAVTELTADRLAHVLRPKTDGAAHLHRLTAGRPLDLFLLLSSAAGVLGSPGQANYAAANAFLDQLAHHRRALGLPALSLSFGVWADEGLAAAHADLDRLARH</sequence>
<feature type="non-terminal residue" evidence="4">
    <location>
        <position position="109"/>
    </location>
</feature>
<evidence type="ECO:0000313" key="4">
    <source>
        <dbReference type="EMBL" id="NEC77809.1"/>
    </source>
</evidence>
<evidence type="ECO:0000256" key="2">
    <source>
        <dbReference type="ARBA" id="ARBA00022553"/>
    </source>
</evidence>
<evidence type="ECO:0000256" key="1">
    <source>
        <dbReference type="ARBA" id="ARBA00022450"/>
    </source>
</evidence>
<dbReference type="GO" id="GO:0006633">
    <property type="term" value="P:fatty acid biosynthetic process"/>
    <property type="evidence" value="ECO:0007669"/>
    <property type="project" value="TreeGrafter"/>
</dbReference>
<dbReference type="InterPro" id="IPR013968">
    <property type="entry name" value="PKS_KR"/>
</dbReference>
<dbReference type="EMBL" id="JAAGMU010000051">
    <property type="protein sequence ID" value="NEC77809.1"/>
    <property type="molecule type" value="Genomic_DNA"/>
</dbReference>
<keyword evidence="1" id="KW-0596">Phosphopantetheine</keyword>
<feature type="domain" description="Ketoreductase" evidence="3">
    <location>
        <begin position="1"/>
        <end position="94"/>
    </location>
</feature>
<keyword evidence="2" id="KW-0597">Phosphoprotein</keyword>
<dbReference type="Pfam" id="PF08659">
    <property type="entry name" value="KR"/>
    <property type="match status" value="1"/>
</dbReference>
<feature type="non-terminal residue" evidence="4">
    <location>
        <position position="1"/>
    </location>
</feature>
<proteinExistence type="predicted"/>
<dbReference type="Gene3D" id="3.40.50.720">
    <property type="entry name" value="NAD(P)-binding Rossmann-like Domain"/>
    <property type="match status" value="1"/>
</dbReference>
<evidence type="ECO:0000259" key="3">
    <source>
        <dbReference type="SMART" id="SM00822"/>
    </source>
</evidence>
<dbReference type="PANTHER" id="PTHR43775">
    <property type="entry name" value="FATTY ACID SYNTHASE"/>
    <property type="match status" value="1"/>
</dbReference>
<reference evidence="4" key="1">
    <citation type="submission" date="2020-01" db="EMBL/GenBank/DDBJ databases">
        <title>Insect and environment-associated Actinomycetes.</title>
        <authorList>
            <person name="Currrie C."/>
            <person name="Chevrette M."/>
            <person name="Carlson C."/>
            <person name="Stubbendieck R."/>
            <person name="Wendt-Pienkowski E."/>
        </authorList>
    </citation>
    <scope>NUCLEOTIDE SEQUENCE</scope>
    <source>
        <strain evidence="4">SID7958</strain>
    </source>
</reference>
<dbReference type="InterPro" id="IPR036291">
    <property type="entry name" value="NAD(P)-bd_dom_sf"/>
</dbReference>
<dbReference type="RefSeq" id="WP_164332485.1">
    <property type="nucleotide sequence ID" value="NZ_JAAGMU010000051.1"/>
</dbReference>
<dbReference type="SMART" id="SM00822">
    <property type="entry name" value="PKS_KR"/>
    <property type="match status" value="1"/>
</dbReference>
<accession>A0A6G3TU85</accession>
<gene>
    <name evidence="4" type="ORF">G3I38_00770</name>
</gene>
<dbReference type="InterPro" id="IPR050091">
    <property type="entry name" value="PKS_NRPS_Biosynth_Enz"/>
</dbReference>
<organism evidence="4">
    <name type="scientific">Streptomyces sp. SID7958</name>
    <dbReference type="NCBI Taxonomy" id="2706093"/>
    <lineage>
        <taxon>Bacteria</taxon>
        <taxon>Bacillati</taxon>
        <taxon>Actinomycetota</taxon>
        <taxon>Actinomycetes</taxon>
        <taxon>Kitasatosporales</taxon>
        <taxon>Streptomycetaceae</taxon>
        <taxon>Streptomyces</taxon>
    </lineage>
</organism>